<feature type="coiled-coil region" evidence="1">
    <location>
        <begin position="83"/>
        <end position="219"/>
    </location>
</feature>
<accession>A0A8B8EWG2</accession>
<dbReference type="GO" id="GO:0031252">
    <property type="term" value="C:cell leading edge"/>
    <property type="evidence" value="ECO:0007669"/>
    <property type="project" value="TreeGrafter"/>
</dbReference>
<dbReference type="Proteomes" id="UP000694844">
    <property type="component" value="Chromosome 5"/>
</dbReference>
<dbReference type="RefSeq" id="XP_022344329.1">
    <property type="nucleotide sequence ID" value="XM_022488621.1"/>
</dbReference>
<name>A0A8B8EWG2_CRAVI</name>
<evidence type="ECO:0000313" key="3">
    <source>
        <dbReference type="Proteomes" id="UP000694844"/>
    </source>
</evidence>
<dbReference type="GeneID" id="111137242"/>
<protein>
    <submittedName>
        <fullName evidence="4">Shootin-1-like isoform X1</fullName>
    </submittedName>
</protein>
<keyword evidence="3" id="KW-1185">Reference proteome</keyword>
<dbReference type="AlphaFoldDB" id="A0A8B8EWG2"/>
<evidence type="ECO:0000256" key="2">
    <source>
        <dbReference type="SAM" id="MobiDB-lite"/>
    </source>
</evidence>
<evidence type="ECO:0000256" key="1">
    <source>
        <dbReference type="SAM" id="Coils"/>
    </source>
</evidence>
<dbReference type="GO" id="GO:2001224">
    <property type="term" value="P:positive regulation of neuron migration"/>
    <property type="evidence" value="ECO:0007669"/>
    <property type="project" value="TreeGrafter"/>
</dbReference>
<dbReference type="KEGG" id="cvn:111137242"/>
<feature type="compositionally biased region" description="Polar residues" evidence="2">
    <location>
        <begin position="380"/>
        <end position="393"/>
    </location>
</feature>
<feature type="coiled-coil region" evidence="1">
    <location>
        <begin position="261"/>
        <end position="337"/>
    </location>
</feature>
<keyword evidence="1" id="KW-0175">Coiled coil</keyword>
<feature type="region of interest" description="Disordered" evidence="2">
    <location>
        <begin position="340"/>
        <end position="512"/>
    </location>
</feature>
<organism evidence="3 4">
    <name type="scientific">Crassostrea virginica</name>
    <name type="common">Eastern oyster</name>
    <dbReference type="NCBI Taxonomy" id="6565"/>
    <lineage>
        <taxon>Eukaryota</taxon>
        <taxon>Metazoa</taxon>
        <taxon>Spiralia</taxon>
        <taxon>Lophotrochozoa</taxon>
        <taxon>Mollusca</taxon>
        <taxon>Bivalvia</taxon>
        <taxon>Autobranchia</taxon>
        <taxon>Pteriomorphia</taxon>
        <taxon>Ostreida</taxon>
        <taxon>Ostreoidea</taxon>
        <taxon>Ostreidae</taxon>
        <taxon>Crassostrea</taxon>
    </lineage>
</organism>
<proteinExistence type="predicted"/>
<dbReference type="InterPro" id="IPR024849">
    <property type="entry name" value="Shootin-1"/>
</dbReference>
<sequence>MDQGEFRELQERYNNLKELSSQVLVRYDDLLYKFQENEKAYNSVVHRLKLRESQLKEMKKLIQPAISEYEKMKMKFEIEYNCRAQAEILASKISTQNKELKRQSKMLLDLQGPNPPDITKMNFDLDEKEDSMEEYREEQTQKIQKLEEEVIEIQQELRSVREDLGIEKEQSNKWKTRFEEMKESRDDADKVVAQYKEAMKELSNVSEEAVREYEALQQKYELEKQCRSGAELFATEIRIQNEAMKKQSMILLTEAAGDPKLMMALHEVEQLTQELETQKQKYQQEIKELKEAAEDRVVEEPDNSALLEEITQLETKVKKFEDQYIKLLEKYRVLEVKFEDAIRPPPPPPPPPPPSLTSKSKGFLSRLKGDNSKKKKKTPTGVQNSPMNDTFSKAMSEMMERINSGKALTPGAKPLRRRGSNTNPGGLGSENDDHEPSETAESETGAMNELNNMLKKIKRTQSEADLGSFKGSDAGGEETTPDGPKEPAFMFALKKRTPPDSGTPEKKEEKPEFLTANFKLKGGRLQQLLNPLDEDTKSDDVN</sequence>
<feature type="compositionally biased region" description="Pro residues" evidence="2">
    <location>
        <begin position="343"/>
        <end position="355"/>
    </location>
</feature>
<feature type="compositionally biased region" description="Basic and acidic residues" evidence="2">
    <location>
        <begin position="503"/>
        <end position="512"/>
    </location>
</feature>
<dbReference type="PANTHER" id="PTHR46606:SF5">
    <property type="entry name" value="SHOOTIN-1"/>
    <property type="match status" value="1"/>
</dbReference>
<evidence type="ECO:0000313" key="4">
    <source>
        <dbReference type="RefSeq" id="XP_022344329.1"/>
    </source>
</evidence>
<dbReference type="PANTHER" id="PTHR46606">
    <property type="entry name" value="SHOOTIN-1"/>
    <property type="match status" value="1"/>
</dbReference>
<dbReference type="GO" id="GO:0044295">
    <property type="term" value="C:axonal growth cone"/>
    <property type="evidence" value="ECO:0007669"/>
    <property type="project" value="TreeGrafter"/>
</dbReference>
<dbReference type="OrthoDB" id="6111338at2759"/>
<dbReference type="GO" id="GO:0048812">
    <property type="term" value="P:neuron projection morphogenesis"/>
    <property type="evidence" value="ECO:0007669"/>
    <property type="project" value="TreeGrafter"/>
</dbReference>
<feature type="compositionally biased region" description="Acidic residues" evidence="2">
    <location>
        <begin position="430"/>
        <end position="441"/>
    </location>
</feature>
<reference evidence="4" key="1">
    <citation type="submission" date="2025-08" db="UniProtKB">
        <authorList>
            <consortium name="RefSeq"/>
        </authorList>
    </citation>
    <scope>IDENTIFICATION</scope>
    <source>
        <tissue evidence="4">Whole sample</tissue>
    </source>
</reference>
<dbReference type="GO" id="GO:0005737">
    <property type="term" value="C:cytoplasm"/>
    <property type="evidence" value="ECO:0007669"/>
    <property type="project" value="TreeGrafter"/>
</dbReference>
<gene>
    <name evidence="4" type="primary">LOC111137242</name>
</gene>